<comment type="caution">
    <text evidence="5">The sequence shown here is derived from an EMBL/GenBank/DDBJ whole genome shotgun (WGS) entry which is preliminary data.</text>
</comment>
<dbReference type="CDD" id="cd07377">
    <property type="entry name" value="WHTH_GntR"/>
    <property type="match status" value="1"/>
</dbReference>
<dbReference type="Pfam" id="PF07729">
    <property type="entry name" value="FCD"/>
    <property type="match status" value="1"/>
</dbReference>
<evidence type="ECO:0000256" key="2">
    <source>
        <dbReference type="ARBA" id="ARBA00023125"/>
    </source>
</evidence>
<dbReference type="SMART" id="SM00345">
    <property type="entry name" value="HTH_GNTR"/>
    <property type="match status" value="1"/>
</dbReference>
<dbReference type="SUPFAM" id="SSF46785">
    <property type="entry name" value="Winged helix' DNA-binding domain"/>
    <property type="match status" value="1"/>
</dbReference>
<proteinExistence type="predicted"/>
<dbReference type="PRINTS" id="PR00035">
    <property type="entry name" value="HTHGNTR"/>
</dbReference>
<dbReference type="GO" id="GO:0003700">
    <property type="term" value="F:DNA-binding transcription factor activity"/>
    <property type="evidence" value="ECO:0007669"/>
    <property type="project" value="InterPro"/>
</dbReference>
<dbReference type="GO" id="GO:0003677">
    <property type="term" value="F:DNA binding"/>
    <property type="evidence" value="ECO:0007669"/>
    <property type="project" value="UniProtKB-KW"/>
</dbReference>
<reference evidence="5 6" key="1">
    <citation type="submission" date="2020-04" db="EMBL/GenBank/DDBJ databases">
        <title>Rhodospirillaceae bacterium KN72 isolated from deep sea.</title>
        <authorList>
            <person name="Zhang D.-C."/>
        </authorList>
    </citation>
    <scope>NUCLEOTIDE SEQUENCE [LARGE SCALE GENOMIC DNA]</scope>
    <source>
        <strain evidence="5 6">KN72</strain>
    </source>
</reference>
<dbReference type="SUPFAM" id="SSF48008">
    <property type="entry name" value="GntR ligand-binding domain-like"/>
    <property type="match status" value="1"/>
</dbReference>
<organism evidence="5 6">
    <name type="scientific">Pacificispira spongiicola</name>
    <dbReference type="NCBI Taxonomy" id="2729598"/>
    <lineage>
        <taxon>Bacteria</taxon>
        <taxon>Pseudomonadati</taxon>
        <taxon>Pseudomonadota</taxon>
        <taxon>Alphaproteobacteria</taxon>
        <taxon>Rhodospirillales</taxon>
        <taxon>Rhodospirillaceae</taxon>
        <taxon>Pacificispira</taxon>
    </lineage>
</organism>
<keyword evidence="3" id="KW-0804">Transcription</keyword>
<dbReference type="InterPro" id="IPR036390">
    <property type="entry name" value="WH_DNA-bd_sf"/>
</dbReference>
<gene>
    <name evidence="5" type="ORF">HH303_04315</name>
</gene>
<dbReference type="Proteomes" id="UP000539372">
    <property type="component" value="Unassembled WGS sequence"/>
</dbReference>
<keyword evidence="6" id="KW-1185">Reference proteome</keyword>
<accession>A0A7Y0DY09</accession>
<dbReference type="PANTHER" id="PTHR43537">
    <property type="entry name" value="TRANSCRIPTIONAL REGULATOR, GNTR FAMILY"/>
    <property type="match status" value="1"/>
</dbReference>
<dbReference type="AlphaFoldDB" id="A0A7Y0DY09"/>
<evidence type="ECO:0000259" key="4">
    <source>
        <dbReference type="PROSITE" id="PS50949"/>
    </source>
</evidence>
<evidence type="ECO:0000313" key="6">
    <source>
        <dbReference type="Proteomes" id="UP000539372"/>
    </source>
</evidence>
<dbReference type="Gene3D" id="1.10.10.10">
    <property type="entry name" value="Winged helix-like DNA-binding domain superfamily/Winged helix DNA-binding domain"/>
    <property type="match status" value="1"/>
</dbReference>
<dbReference type="InterPro" id="IPR011711">
    <property type="entry name" value="GntR_C"/>
</dbReference>
<dbReference type="PANTHER" id="PTHR43537:SF53">
    <property type="entry name" value="HTH-TYPE TRANSCRIPTIONAL REPRESSOR NANR"/>
    <property type="match status" value="1"/>
</dbReference>
<dbReference type="Pfam" id="PF00392">
    <property type="entry name" value="GntR"/>
    <property type="match status" value="1"/>
</dbReference>
<evidence type="ECO:0000256" key="3">
    <source>
        <dbReference type="ARBA" id="ARBA00023163"/>
    </source>
</evidence>
<dbReference type="SMART" id="SM00895">
    <property type="entry name" value="FCD"/>
    <property type="match status" value="1"/>
</dbReference>
<evidence type="ECO:0000256" key="1">
    <source>
        <dbReference type="ARBA" id="ARBA00023015"/>
    </source>
</evidence>
<dbReference type="Gene3D" id="1.20.120.530">
    <property type="entry name" value="GntR ligand-binding domain-like"/>
    <property type="match status" value="1"/>
</dbReference>
<name>A0A7Y0DY09_9PROT</name>
<sequence>MDLAGDKVVRRKLSDLVLEKLMGMIRGGEIAPGEAMPSERDLMERFGVGRPAVREALQTLETMGFISISHGERARVLPLTADTAMRQIDEVARMLLSSSPENLEHLKEARRFFEIGMVRIAATRVRPEDIGILRDLVDTQRAALGDATAFIAADMAFHRKIAELSGNPIFAAVSVALLDWLFQYHAELLLWTGGEEKTLVEHGIIVDNLAAGDPEGAAAAMGAHLDRSDTLYRHRDDN</sequence>
<feature type="domain" description="HTH gntR-type" evidence="4">
    <location>
        <begin position="11"/>
        <end position="79"/>
    </location>
</feature>
<dbReference type="EMBL" id="JABBNT010000001">
    <property type="protein sequence ID" value="NMM43690.1"/>
    <property type="molecule type" value="Genomic_DNA"/>
</dbReference>
<dbReference type="PROSITE" id="PS50949">
    <property type="entry name" value="HTH_GNTR"/>
    <property type="match status" value="1"/>
</dbReference>
<keyword evidence="2" id="KW-0238">DNA-binding</keyword>
<dbReference type="InterPro" id="IPR036388">
    <property type="entry name" value="WH-like_DNA-bd_sf"/>
</dbReference>
<dbReference type="InterPro" id="IPR000524">
    <property type="entry name" value="Tscrpt_reg_HTH_GntR"/>
</dbReference>
<protein>
    <submittedName>
        <fullName evidence="5">Transcriptional regulator NanR</fullName>
    </submittedName>
</protein>
<evidence type="ECO:0000313" key="5">
    <source>
        <dbReference type="EMBL" id="NMM43690.1"/>
    </source>
</evidence>
<dbReference type="NCBIfam" id="NF003011">
    <property type="entry name" value="PRK03837.1"/>
    <property type="match status" value="1"/>
</dbReference>
<dbReference type="InterPro" id="IPR008920">
    <property type="entry name" value="TF_FadR/GntR_C"/>
</dbReference>
<keyword evidence="1" id="KW-0805">Transcription regulation</keyword>